<gene>
    <name evidence="3" type="ORF">BM221_009595</name>
</gene>
<accession>A0A2N6NBV4</accession>
<feature type="transmembrane region" description="Helical" evidence="2">
    <location>
        <begin position="46"/>
        <end position="69"/>
    </location>
</feature>
<reference evidence="3 4" key="1">
    <citation type="journal article" date="2016" name="Appl. Microbiol. Biotechnol.">
        <title>Characterization of T-DNA insertion mutants with decreased virulence in the entomopathogenic fungus Beauveria bassiana JEF-007.</title>
        <authorList>
            <person name="Kim S."/>
            <person name="Lee S.J."/>
            <person name="Nai Y.S."/>
            <person name="Yu J.S."/>
            <person name="Lee M.R."/>
            <person name="Yang Y.T."/>
            <person name="Kim J.S."/>
        </authorList>
    </citation>
    <scope>NUCLEOTIDE SEQUENCE [LARGE SCALE GENOMIC DNA]</scope>
    <source>
        <strain evidence="3 4">JEF-007</strain>
    </source>
</reference>
<keyword evidence="2" id="KW-1133">Transmembrane helix</keyword>
<name>A0A2N6NBV4_BEABA</name>
<evidence type="ECO:0000256" key="1">
    <source>
        <dbReference type="SAM" id="MobiDB-lite"/>
    </source>
</evidence>
<organism evidence="3 4">
    <name type="scientific">Beauveria bassiana</name>
    <name type="common">White muscardine disease fungus</name>
    <name type="synonym">Tritirachium shiotae</name>
    <dbReference type="NCBI Taxonomy" id="176275"/>
    <lineage>
        <taxon>Eukaryota</taxon>
        <taxon>Fungi</taxon>
        <taxon>Dikarya</taxon>
        <taxon>Ascomycota</taxon>
        <taxon>Pezizomycotina</taxon>
        <taxon>Sordariomycetes</taxon>
        <taxon>Hypocreomycetidae</taxon>
        <taxon>Hypocreales</taxon>
        <taxon>Cordycipitaceae</taxon>
        <taxon>Beauveria</taxon>
    </lineage>
</organism>
<dbReference type="Proteomes" id="UP000235728">
    <property type="component" value="Unassembled WGS sequence"/>
</dbReference>
<evidence type="ECO:0000313" key="3">
    <source>
        <dbReference type="EMBL" id="PMB64753.1"/>
    </source>
</evidence>
<evidence type="ECO:0000313" key="4">
    <source>
        <dbReference type="Proteomes" id="UP000235728"/>
    </source>
</evidence>
<keyword evidence="2" id="KW-0472">Membrane</keyword>
<proteinExistence type="predicted"/>
<dbReference type="AlphaFoldDB" id="A0A2N6NBV4"/>
<protein>
    <submittedName>
        <fullName evidence="3">Uncharacterized protein</fullName>
    </submittedName>
</protein>
<comment type="caution">
    <text evidence="3">The sequence shown here is derived from an EMBL/GenBank/DDBJ whole genome shotgun (WGS) entry which is preliminary data.</text>
</comment>
<evidence type="ECO:0000256" key="2">
    <source>
        <dbReference type="SAM" id="Phobius"/>
    </source>
</evidence>
<sequence length="98" mass="10486">MPLIGTVMLLQLPRREAKPAAALEVWPTRRRPRGRGGGFASSCGLRLTGLGLVPLAAGLSLVLISLSLAKSLNPGRRREASSLTMEGARRRAKEGKQE</sequence>
<dbReference type="EMBL" id="MRVG01000012">
    <property type="protein sequence ID" value="PMB64753.1"/>
    <property type="molecule type" value="Genomic_DNA"/>
</dbReference>
<keyword evidence="2" id="KW-0812">Transmembrane</keyword>
<feature type="region of interest" description="Disordered" evidence="1">
    <location>
        <begin position="73"/>
        <end position="98"/>
    </location>
</feature>